<name>A0A8S5L5S9_9VIRU</name>
<dbReference type="EMBL" id="BK059146">
    <property type="protein sequence ID" value="DAD57300.1"/>
    <property type="molecule type" value="Genomic_DNA"/>
</dbReference>
<organism evidence="1">
    <name type="scientific">MELD virus sp</name>
    <dbReference type="NCBI Taxonomy" id="2834287"/>
    <lineage>
        <taxon>Viruses</taxon>
    </lineage>
</organism>
<protein>
    <submittedName>
        <fullName evidence="1">Uncharacterized protein</fullName>
    </submittedName>
</protein>
<evidence type="ECO:0000313" key="1">
    <source>
        <dbReference type="EMBL" id="DAD57300.1"/>
    </source>
</evidence>
<reference evidence="1" key="1">
    <citation type="journal article" date="2021" name="Proc. Natl. Acad. Sci. U.S.A.">
        <title>A Catalog of Tens of Thousands of Viruses from Human Metagenomes Reveals Hidden Associations with Chronic Diseases.</title>
        <authorList>
            <person name="Tisza M.J."/>
            <person name="Buck C.B."/>
        </authorList>
    </citation>
    <scope>NUCLEOTIDE SEQUENCE</scope>
    <source>
        <strain evidence="1">CtWXX4</strain>
    </source>
</reference>
<accession>A0A8S5L5S9</accession>
<proteinExistence type="predicted"/>
<sequence length="184" mass="20960">MSYIFSSNGNEYTFKKLDSMLINMPEKDGLHVLVRETKPDGNPVYSWTDAKIIVKVNNAFILDYAPSETTSITDTNIQFNLTKGNFLVTSKLSCYNQDLEDTWKSCVSFEDVLKCEYYIKVHVNSTCILHAKLVDTLSNVYTFTDSCLIENNFEGATITLESNIPNCVFLKNFKSILIVFELIE</sequence>